<dbReference type="Pfam" id="PF04333">
    <property type="entry name" value="MlaA"/>
    <property type="match status" value="1"/>
</dbReference>
<dbReference type="InterPro" id="IPR007428">
    <property type="entry name" value="MlaA"/>
</dbReference>
<accession>A0AB36JXS5</accession>
<dbReference type="PANTHER" id="PTHR30035">
    <property type="entry name" value="LIPOPROTEIN VACJ-RELATED"/>
    <property type="match status" value="1"/>
</dbReference>
<comment type="caution">
    <text evidence="4">The sequence shown here is derived from an EMBL/GenBank/DDBJ whole genome shotgun (WGS) entry which is preliminary data.</text>
</comment>
<organism evidence="4 5">
    <name type="scientific">Salinivibrio kushneri</name>
    <dbReference type="NCBI Taxonomy" id="1908198"/>
    <lineage>
        <taxon>Bacteria</taxon>
        <taxon>Pseudomonadati</taxon>
        <taxon>Pseudomonadota</taxon>
        <taxon>Gammaproteobacteria</taxon>
        <taxon>Vibrionales</taxon>
        <taxon>Vibrionaceae</taxon>
        <taxon>Salinivibrio</taxon>
    </lineage>
</organism>
<evidence type="ECO:0000256" key="2">
    <source>
        <dbReference type="ARBA" id="ARBA00022729"/>
    </source>
</evidence>
<evidence type="ECO:0000313" key="4">
    <source>
        <dbReference type="EMBL" id="OOE39400.1"/>
    </source>
</evidence>
<dbReference type="Proteomes" id="UP000189021">
    <property type="component" value="Unassembled WGS sequence"/>
</dbReference>
<feature type="chain" id="PRO_5044210125" evidence="3">
    <location>
        <begin position="26"/>
        <end position="252"/>
    </location>
</feature>
<evidence type="ECO:0000313" key="5">
    <source>
        <dbReference type="Proteomes" id="UP000189021"/>
    </source>
</evidence>
<sequence>MWKRLCLMVAVLGLLSGCVSRPPGAEPHPEDPLEGFNRAMWTVNYDYLDPYVARPVSIAYVDYVPSPVRTGISNFLGNLEEPASMLNSLIMLEGEKAATHFNRFWINTLFGLGGLIDIASAADIQKYDQREFGDAIGHYDVGTGAYIMLPGYGPTSVREGAGEVVDGLYPPLALLTLPQSVLKWVFDGMESRAALVSQESQLDNSPDPYAFARDAYLQNRRYRAKGDEALEQQPALDDEFLDDFIDDIDAAP</sequence>
<dbReference type="RefSeq" id="WP_077659341.1">
    <property type="nucleotide sequence ID" value="NZ_CP040021.1"/>
</dbReference>
<proteinExistence type="inferred from homology"/>
<dbReference type="PANTHER" id="PTHR30035:SF3">
    <property type="entry name" value="INTERMEMBRANE PHOSPHOLIPID TRANSPORT SYSTEM LIPOPROTEIN MLAA"/>
    <property type="match status" value="1"/>
</dbReference>
<gene>
    <name evidence="4" type="ORF">BZG00_09370</name>
</gene>
<dbReference type="EMBL" id="MUEK01000008">
    <property type="protein sequence ID" value="OOE39400.1"/>
    <property type="molecule type" value="Genomic_DNA"/>
</dbReference>
<dbReference type="GO" id="GO:0016020">
    <property type="term" value="C:membrane"/>
    <property type="evidence" value="ECO:0007669"/>
    <property type="project" value="InterPro"/>
</dbReference>
<protein>
    <submittedName>
        <fullName evidence="4">ABC transporter</fullName>
    </submittedName>
</protein>
<reference evidence="4 5" key="1">
    <citation type="journal article" date="2017" name="Genome Announc.">
        <title>Draft Genome Sequences of Salinivibrio proteolyticus, Salinivibrio sharmensis, Salinivibrio siamensis, Salinivibrio costicola subsp. alcaliphilus, Salinivibrio costicola subsp. vallismortis, and 29 New Isolates Belonging to the Genus Salinivibrio.</title>
        <authorList>
            <person name="Lopez-Hermoso C."/>
            <person name="de la Haba R.R."/>
            <person name="Sanchez-Porro C."/>
            <person name="Bayliss S.C."/>
            <person name="Feil E.J."/>
            <person name="Ventosa A."/>
        </authorList>
    </citation>
    <scope>NUCLEOTIDE SEQUENCE [LARGE SCALE GENOMIC DNA]</scope>
    <source>
        <strain evidence="4 5">AL184</strain>
    </source>
</reference>
<dbReference type="PRINTS" id="PR01805">
    <property type="entry name" value="VACJLIPOPROT"/>
</dbReference>
<keyword evidence="2 3" id="KW-0732">Signal</keyword>
<keyword evidence="5" id="KW-1185">Reference proteome</keyword>
<feature type="signal peptide" evidence="3">
    <location>
        <begin position="1"/>
        <end position="25"/>
    </location>
</feature>
<dbReference type="AlphaFoldDB" id="A0AB36JXS5"/>
<dbReference type="GO" id="GO:0120010">
    <property type="term" value="P:intermembrane phospholipid transfer"/>
    <property type="evidence" value="ECO:0007669"/>
    <property type="project" value="TreeGrafter"/>
</dbReference>
<dbReference type="PROSITE" id="PS51257">
    <property type="entry name" value="PROKAR_LIPOPROTEIN"/>
    <property type="match status" value="1"/>
</dbReference>
<comment type="similarity">
    <text evidence="1">Belongs to the MlaA family.</text>
</comment>
<name>A0AB36JXS5_9GAMM</name>
<evidence type="ECO:0000256" key="1">
    <source>
        <dbReference type="ARBA" id="ARBA00010634"/>
    </source>
</evidence>
<evidence type="ECO:0000256" key="3">
    <source>
        <dbReference type="SAM" id="SignalP"/>
    </source>
</evidence>